<dbReference type="OrthoDB" id="8906692at2"/>
<proteinExistence type="predicted"/>
<keyword evidence="3" id="KW-0804">Transcription</keyword>
<dbReference type="Gene3D" id="1.10.10.10">
    <property type="entry name" value="Winged helix-like DNA-binding domain superfamily/Winged helix DNA-binding domain"/>
    <property type="match status" value="1"/>
</dbReference>
<keyword evidence="1" id="KW-0805">Transcription regulation</keyword>
<dbReference type="AlphaFoldDB" id="A0A501XKP3"/>
<dbReference type="InterPro" id="IPR036390">
    <property type="entry name" value="WH_DNA-bd_sf"/>
</dbReference>
<evidence type="ECO:0000259" key="4">
    <source>
        <dbReference type="PROSITE" id="PS50995"/>
    </source>
</evidence>
<organism evidence="5 6">
    <name type="scientific">Sandaracinobacter neustonicus</name>
    <dbReference type="NCBI Taxonomy" id="1715348"/>
    <lineage>
        <taxon>Bacteria</taxon>
        <taxon>Pseudomonadati</taxon>
        <taxon>Pseudomonadota</taxon>
        <taxon>Alphaproteobacteria</taxon>
        <taxon>Sphingomonadales</taxon>
        <taxon>Sphingosinicellaceae</taxon>
        <taxon>Sandaracinobacter</taxon>
    </lineage>
</organism>
<reference evidence="5 6" key="1">
    <citation type="submission" date="2019-06" db="EMBL/GenBank/DDBJ databases">
        <authorList>
            <person name="Lee I."/>
            <person name="Jang G.I."/>
            <person name="Hwang C.Y."/>
        </authorList>
    </citation>
    <scope>NUCLEOTIDE SEQUENCE [LARGE SCALE GENOMIC DNA]</scope>
    <source>
        <strain evidence="5 6">PAMC 28131</strain>
    </source>
</reference>
<dbReference type="Pfam" id="PF12802">
    <property type="entry name" value="MarR_2"/>
    <property type="match status" value="1"/>
</dbReference>
<evidence type="ECO:0000313" key="6">
    <source>
        <dbReference type="Proteomes" id="UP000319897"/>
    </source>
</evidence>
<dbReference type="InterPro" id="IPR052067">
    <property type="entry name" value="Metal_resp_HTH_trans_reg"/>
</dbReference>
<name>A0A501XKP3_9SPHN</name>
<dbReference type="InterPro" id="IPR036388">
    <property type="entry name" value="WH-like_DNA-bd_sf"/>
</dbReference>
<dbReference type="PANTHER" id="PTHR35790">
    <property type="entry name" value="HTH-TYPE TRANSCRIPTIONAL REGULATOR PCHR"/>
    <property type="match status" value="1"/>
</dbReference>
<dbReference type="EMBL" id="VFSU01000024">
    <property type="protein sequence ID" value="TPE61140.1"/>
    <property type="molecule type" value="Genomic_DNA"/>
</dbReference>
<sequence>MLRLQDFLPYRLSIASNAVSDRVAHAYQARFGLKIPEWRVIAVVAEQGRATQAGLVAATQMDKMTISRAVGALVERGLLVRSTADDRRTLQLALTEDGKALHSEIAPLALGIEAELLAGFSESERAQLLALLARLEACARS</sequence>
<protein>
    <submittedName>
        <fullName evidence="5">MarR family transcriptional regulator</fullName>
    </submittedName>
</protein>
<dbReference type="GO" id="GO:0003677">
    <property type="term" value="F:DNA binding"/>
    <property type="evidence" value="ECO:0007669"/>
    <property type="project" value="UniProtKB-KW"/>
</dbReference>
<dbReference type="Proteomes" id="UP000319897">
    <property type="component" value="Unassembled WGS sequence"/>
</dbReference>
<gene>
    <name evidence="5" type="ORF">FJQ54_09605</name>
</gene>
<keyword evidence="2" id="KW-0238">DNA-binding</keyword>
<dbReference type="SMART" id="SM00347">
    <property type="entry name" value="HTH_MARR"/>
    <property type="match status" value="1"/>
</dbReference>
<evidence type="ECO:0000256" key="3">
    <source>
        <dbReference type="ARBA" id="ARBA00023163"/>
    </source>
</evidence>
<dbReference type="InterPro" id="IPR000835">
    <property type="entry name" value="HTH_MarR-typ"/>
</dbReference>
<comment type="caution">
    <text evidence="5">The sequence shown here is derived from an EMBL/GenBank/DDBJ whole genome shotgun (WGS) entry which is preliminary data.</text>
</comment>
<dbReference type="GO" id="GO:0003700">
    <property type="term" value="F:DNA-binding transcription factor activity"/>
    <property type="evidence" value="ECO:0007669"/>
    <property type="project" value="InterPro"/>
</dbReference>
<feature type="domain" description="HTH marR-type" evidence="4">
    <location>
        <begin position="5"/>
        <end position="137"/>
    </location>
</feature>
<dbReference type="SUPFAM" id="SSF46785">
    <property type="entry name" value="Winged helix' DNA-binding domain"/>
    <property type="match status" value="1"/>
</dbReference>
<keyword evidence="6" id="KW-1185">Reference proteome</keyword>
<accession>A0A501XKP3</accession>
<dbReference type="PROSITE" id="PS50995">
    <property type="entry name" value="HTH_MARR_2"/>
    <property type="match status" value="1"/>
</dbReference>
<evidence type="ECO:0000313" key="5">
    <source>
        <dbReference type="EMBL" id="TPE61140.1"/>
    </source>
</evidence>
<dbReference type="PANTHER" id="PTHR35790:SF4">
    <property type="entry name" value="HTH-TYPE TRANSCRIPTIONAL REGULATOR PCHR"/>
    <property type="match status" value="1"/>
</dbReference>
<dbReference type="RefSeq" id="WP_140928198.1">
    <property type="nucleotide sequence ID" value="NZ_VFSU01000024.1"/>
</dbReference>
<evidence type="ECO:0000256" key="2">
    <source>
        <dbReference type="ARBA" id="ARBA00023125"/>
    </source>
</evidence>
<evidence type="ECO:0000256" key="1">
    <source>
        <dbReference type="ARBA" id="ARBA00023015"/>
    </source>
</evidence>